<feature type="chain" id="PRO_5018176614" evidence="1">
    <location>
        <begin position="23"/>
        <end position="142"/>
    </location>
</feature>
<accession>A0A3M6Q8T6</accession>
<dbReference type="Proteomes" id="UP000267521">
    <property type="component" value="Unassembled WGS sequence"/>
</dbReference>
<dbReference type="RefSeq" id="WP_122237797.1">
    <property type="nucleotide sequence ID" value="NZ_RDQM01000004.1"/>
</dbReference>
<proteinExistence type="predicted"/>
<evidence type="ECO:0000256" key="1">
    <source>
        <dbReference type="SAM" id="SignalP"/>
    </source>
</evidence>
<protein>
    <submittedName>
        <fullName evidence="2">Uncharacterized protein</fullName>
    </submittedName>
</protein>
<sequence>MSFPKNLCMLALCLTPAVAIHAANPLPVGQAHIAFSIGAGITHQARAAAALDTPVHMAFEQGGDRAKLEYTVSKAPDRQDVYSAKISLWSWQQDTWQPAGDFLLGIRPGVPAQLTSRSATGEQVKLSFQWQEGAERRMAVRP</sequence>
<feature type="signal peptide" evidence="1">
    <location>
        <begin position="1"/>
        <end position="22"/>
    </location>
</feature>
<dbReference type="EMBL" id="RDQM01000004">
    <property type="protein sequence ID" value="RMW99587.1"/>
    <property type="molecule type" value="Genomic_DNA"/>
</dbReference>
<keyword evidence="1" id="KW-0732">Signal</keyword>
<name>A0A3M6Q8T6_9BURK</name>
<evidence type="ECO:0000313" key="2">
    <source>
        <dbReference type="EMBL" id="RMW99587.1"/>
    </source>
</evidence>
<reference evidence="2 3" key="1">
    <citation type="submission" date="2018-10" db="EMBL/GenBank/DDBJ databases">
        <title>Comamonadaceae CDC group NO-1 genome sequencing and assembly.</title>
        <authorList>
            <person name="Bernier A.-M."/>
            <person name="Bernard K."/>
        </authorList>
    </citation>
    <scope>NUCLEOTIDE SEQUENCE [LARGE SCALE GENOMIC DNA]</scope>
    <source>
        <strain evidence="2 3">NML970147</strain>
    </source>
</reference>
<comment type="caution">
    <text evidence="2">The sequence shown here is derived from an EMBL/GenBank/DDBJ whole genome shotgun (WGS) entry which is preliminary data.</text>
</comment>
<evidence type="ECO:0000313" key="3">
    <source>
        <dbReference type="Proteomes" id="UP000267521"/>
    </source>
</evidence>
<dbReference type="AlphaFoldDB" id="A0A3M6Q8T6"/>
<organism evidence="2 3">
    <name type="scientific">Allofranklinella schreckenbergeri</name>
    <dbReference type="NCBI Taxonomy" id="1076744"/>
    <lineage>
        <taxon>Bacteria</taxon>
        <taxon>Pseudomonadati</taxon>
        <taxon>Pseudomonadota</taxon>
        <taxon>Betaproteobacteria</taxon>
        <taxon>Burkholderiales</taxon>
        <taxon>Comamonadaceae</taxon>
        <taxon>Allofranklinella</taxon>
    </lineage>
</organism>
<gene>
    <name evidence="2" type="ORF">EBQ26_04340</name>
</gene>